<comment type="subcellular location">
    <subcellularLocation>
        <location evidence="2">Membrane</location>
        <topology evidence="2">Multi-pass membrane protein</topology>
    </subcellularLocation>
</comment>
<organism evidence="10">
    <name type="scientific">Pseudomonas marincola</name>
    <dbReference type="NCBI Taxonomy" id="437900"/>
    <lineage>
        <taxon>Bacteria</taxon>
        <taxon>Pseudomonadati</taxon>
        <taxon>Pseudomonadota</taxon>
        <taxon>Gammaproteobacteria</taxon>
        <taxon>Pseudomonadales</taxon>
        <taxon>Pseudomonadaceae</taxon>
        <taxon>Pseudomonas</taxon>
    </lineage>
</organism>
<dbReference type="EMBL" id="LR215729">
    <property type="protein sequence ID" value="VEV97689.1"/>
    <property type="molecule type" value="Genomic_DNA"/>
</dbReference>
<comment type="pathway">
    <text evidence="3">One-carbon metabolism; methylamine degradation.</text>
</comment>
<evidence type="ECO:0000259" key="9">
    <source>
        <dbReference type="Pfam" id="PF07291"/>
    </source>
</evidence>
<evidence type="ECO:0000256" key="1">
    <source>
        <dbReference type="ARBA" id="ARBA00003475"/>
    </source>
</evidence>
<evidence type="ECO:0000313" key="10">
    <source>
        <dbReference type="EMBL" id="VEV97689.1"/>
    </source>
</evidence>
<feature type="transmembrane region" description="Helical" evidence="8">
    <location>
        <begin position="82"/>
        <end position="100"/>
    </location>
</feature>
<dbReference type="GO" id="GO:0030416">
    <property type="term" value="P:methylamine metabolic process"/>
    <property type="evidence" value="ECO:0007669"/>
    <property type="project" value="InterPro"/>
</dbReference>
<keyword evidence="5 8" id="KW-0812">Transmembrane</keyword>
<feature type="domain" description="Methylamine utilisation protein MauE" evidence="9">
    <location>
        <begin position="10"/>
        <end position="140"/>
    </location>
</feature>
<dbReference type="Pfam" id="PF07291">
    <property type="entry name" value="MauE"/>
    <property type="match status" value="1"/>
</dbReference>
<dbReference type="UniPathway" id="UPA00895"/>
<evidence type="ECO:0000256" key="3">
    <source>
        <dbReference type="ARBA" id="ARBA00004856"/>
    </source>
</evidence>
<keyword evidence="7 8" id="KW-0472">Membrane</keyword>
<name>A0A653E4P8_9PSED</name>
<feature type="transmembrane region" description="Helical" evidence="8">
    <location>
        <begin position="126"/>
        <end position="145"/>
    </location>
</feature>
<protein>
    <recommendedName>
        <fullName evidence="4">Methylamine utilization protein MauE</fullName>
    </recommendedName>
</protein>
<evidence type="ECO:0000256" key="5">
    <source>
        <dbReference type="ARBA" id="ARBA00022692"/>
    </source>
</evidence>
<evidence type="ECO:0000256" key="4">
    <source>
        <dbReference type="ARBA" id="ARBA00019078"/>
    </source>
</evidence>
<evidence type="ECO:0000256" key="8">
    <source>
        <dbReference type="SAM" id="Phobius"/>
    </source>
</evidence>
<dbReference type="InterPro" id="IPR009908">
    <property type="entry name" value="Methylamine_util_MauE"/>
</dbReference>
<proteinExistence type="predicted"/>
<feature type="transmembrane region" description="Helical" evidence="8">
    <location>
        <begin position="35"/>
        <end position="51"/>
    </location>
</feature>
<dbReference type="GO" id="GO:0016020">
    <property type="term" value="C:membrane"/>
    <property type="evidence" value="ECO:0007669"/>
    <property type="project" value="UniProtKB-SubCell"/>
</dbReference>
<dbReference type="AlphaFoldDB" id="A0A653E4P8"/>
<sequence length="185" mass="19709">MGAYLHDPVVHLISALALAALMASAGWHKLRNPDAFANVLSNYAQAMGFSLPGGGRALLQYLLPGLELLAAAAVLVSPWLPVAAWPVVCLLALYALVLAVSAKRGAAIEDCGCHFGSKPQPPSMALAWRNVLLVLVAANLTLPMLDRPWVWFDAVTGLFALLSAVMVYLLANLLISNRISLRELS</sequence>
<comment type="function">
    <text evidence="1">May be specifically involved in the processing, transport, and/or maturation of the MADH beta-subunit.</text>
</comment>
<feature type="transmembrane region" description="Helical" evidence="8">
    <location>
        <begin position="151"/>
        <end position="175"/>
    </location>
</feature>
<evidence type="ECO:0000256" key="7">
    <source>
        <dbReference type="ARBA" id="ARBA00023136"/>
    </source>
</evidence>
<evidence type="ECO:0000256" key="2">
    <source>
        <dbReference type="ARBA" id="ARBA00004141"/>
    </source>
</evidence>
<gene>
    <name evidence="10" type="ORF">PMYSY11_2644</name>
</gene>
<dbReference type="RefSeq" id="WP_150548483.1">
    <property type="nucleotide sequence ID" value="NZ_LR215729.2"/>
</dbReference>
<keyword evidence="6 8" id="KW-1133">Transmembrane helix</keyword>
<reference evidence="10" key="1">
    <citation type="submission" date="2019-02" db="EMBL/GenBank/DDBJ databases">
        <authorList>
            <consortium name="Genoscope - CEA"/>
            <person name="William W."/>
        </authorList>
    </citation>
    <scope>NUCLEOTIDE SEQUENCE [LARGE SCALE GENOMIC DNA]</scope>
    <source>
        <strain evidence="10">YSy11</strain>
    </source>
</reference>
<accession>A0A653E4P8</accession>
<evidence type="ECO:0000256" key="6">
    <source>
        <dbReference type="ARBA" id="ARBA00022989"/>
    </source>
</evidence>